<keyword evidence="9" id="KW-1185">Reference proteome</keyword>
<dbReference type="STRING" id="981085.W9S2J1"/>
<evidence type="ECO:0000256" key="4">
    <source>
        <dbReference type="ARBA" id="ARBA00023163"/>
    </source>
</evidence>
<dbReference type="KEGG" id="mnt:21386612"/>
<evidence type="ECO:0000256" key="6">
    <source>
        <dbReference type="SAM" id="MobiDB-lite"/>
    </source>
</evidence>
<evidence type="ECO:0000313" key="9">
    <source>
        <dbReference type="Proteomes" id="UP000030645"/>
    </source>
</evidence>
<dbReference type="PROSITE" id="PS51032">
    <property type="entry name" value="AP2_ERF"/>
    <property type="match status" value="1"/>
</dbReference>
<dbReference type="EMBL" id="KE345970">
    <property type="protein sequence ID" value="EXC22517.1"/>
    <property type="molecule type" value="Genomic_DNA"/>
</dbReference>
<evidence type="ECO:0000256" key="1">
    <source>
        <dbReference type="ARBA" id="ARBA00004123"/>
    </source>
</evidence>
<dbReference type="PANTHER" id="PTHR31194:SF218">
    <property type="entry name" value="AP2_ERF DOMAIN-CONTAINING PROTEIN"/>
    <property type="match status" value="1"/>
</dbReference>
<dbReference type="PRINTS" id="PR00367">
    <property type="entry name" value="ETHRSPELEMNT"/>
</dbReference>
<dbReference type="InterPro" id="IPR050913">
    <property type="entry name" value="AP2/ERF_ERF"/>
</dbReference>
<dbReference type="Gene3D" id="3.30.730.10">
    <property type="entry name" value="AP2/ERF domain"/>
    <property type="match status" value="1"/>
</dbReference>
<accession>W9S2J1</accession>
<feature type="compositionally biased region" description="Acidic residues" evidence="6">
    <location>
        <begin position="40"/>
        <end position="55"/>
    </location>
</feature>
<dbReference type="AlphaFoldDB" id="W9S2J1"/>
<dbReference type="GO" id="GO:0003677">
    <property type="term" value="F:DNA binding"/>
    <property type="evidence" value="ECO:0007669"/>
    <property type="project" value="UniProtKB-KW"/>
</dbReference>
<organism evidence="8 9">
    <name type="scientific">Morus notabilis</name>
    <dbReference type="NCBI Taxonomy" id="981085"/>
    <lineage>
        <taxon>Eukaryota</taxon>
        <taxon>Viridiplantae</taxon>
        <taxon>Streptophyta</taxon>
        <taxon>Embryophyta</taxon>
        <taxon>Tracheophyta</taxon>
        <taxon>Spermatophyta</taxon>
        <taxon>Magnoliopsida</taxon>
        <taxon>eudicotyledons</taxon>
        <taxon>Gunneridae</taxon>
        <taxon>Pentapetalae</taxon>
        <taxon>rosids</taxon>
        <taxon>fabids</taxon>
        <taxon>Rosales</taxon>
        <taxon>Moraceae</taxon>
        <taxon>Moreae</taxon>
        <taxon>Morus</taxon>
    </lineage>
</organism>
<reference evidence="9" key="1">
    <citation type="submission" date="2013-01" db="EMBL/GenBank/DDBJ databases">
        <title>Draft Genome Sequence of a Mulberry Tree, Morus notabilis C.K. Schneid.</title>
        <authorList>
            <person name="He N."/>
            <person name="Zhao S."/>
        </authorList>
    </citation>
    <scope>NUCLEOTIDE SEQUENCE</scope>
</reference>
<keyword evidence="3" id="KW-0238">DNA-binding</keyword>
<keyword evidence="4" id="KW-0804">Transcription</keyword>
<dbReference type="InterPro" id="IPR036955">
    <property type="entry name" value="AP2/ERF_dom_sf"/>
</dbReference>
<keyword evidence="2" id="KW-0805">Transcription regulation</keyword>
<dbReference type="OrthoDB" id="610645at2759"/>
<feature type="region of interest" description="Disordered" evidence="6">
    <location>
        <begin position="40"/>
        <end position="59"/>
    </location>
</feature>
<dbReference type="eggNOG" id="ENOG502RYD1">
    <property type="taxonomic scope" value="Eukaryota"/>
</dbReference>
<dbReference type="CDD" id="cd00018">
    <property type="entry name" value="AP2"/>
    <property type="match status" value="1"/>
</dbReference>
<gene>
    <name evidence="8" type="ORF">L484_003067</name>
</gene>
<feature type="region of interest" description="Disordered" evidence="6">
    <location>
        <begin position="1"/>
        <end position="25"/>
    </location>
</feature>
<keyword evidence="5" id="KW-0539">Nucleus</keyword>
<dbReference type="SMART" id="SM00380">
    <property type="entry name" value="AP2"/>
    <property type="match status" value="1"/>
</dbReference>
<protein>
    <submittedName>
        <fullName evidence="8">Ethylene-responsive transcription factor CRF4</fullName>
    </submittedName>
</protein>
<evidence type="ECO:0000256" key="2">
    <source>
        <dbReference type="ARBA" id="ARBA00023015"/>
    </source>
</evidence>
<evidence type="ECO:0000256" key="5">
    <source>
        <dbReference type="ARBA" id="ARBA00023242"/>
    </source>
</evidence>
<dbReference type="GO" id="GO:0005634">
    <property type="term" value="C:nucleus"/>
    <property type="evidence" value="ECO:0007669"/>
    <property type="project" value="UniProtKB-SubCell"/>
</dbReference>
<evidence type="ECO:0000313" key="8">
    <source>
        <dbReference type="EMBL" id="EXC22517.1"/>
    </source>
</evidence>
<feature type="domain" description="AP2/ERF" evidence="7">
    <location>
        <begin position="108"/>
        <end position="165"/>
    </location>
</feature>
<evidence type="ECO:0000256" key="3">
    <source>
        <dbReference type="ARBA" id="ARBA00023125"/>
    </source>
</evidence>
<feature type="compositionally biased region" description="Basic and acidic residues" evidence="6">
    <location>
        <begin position="1"/>
        <end position="11"/>
    </location>
</feature>
<dbReference type="Proteomes" id="UP000030645">
    <property type="component" value="Unassembled WGS sequence"/>
</dbReference>
<dbReference type="SMR" id="W9S2J1"/>
<proteinExistence type="predicted"/>
<dbReference type="GO" id="GO:0003700">
    <property type="term" value="F:DNA-binding transcription factor activity"/>
    <property type="evidence" value="ECO:0007669"/>
    <property type="project" value="InterPro"/>
</dbReference>
<evidence type="ECO:0000259" key="7">
    <source>
        <dbReference type="PROSITE" id="PS51032"/>
    </source>
</evidence>
<name>W9S2J1_9ROSA</name>
<dbReference type="SUPFAM" id="SSF54171">
    <property type="entry name" value="DNA-binding domain"/>
    <property type="match status" value="1"/>
</dbReference>
<comment type="subcellular location">
    <subcellularLocation>
        <location evidence="1">Nucleus</location>
    </subcellularLocation>
</comment>
<dbReference type="InterPro" id="IPR001471">
    <property type="entry name" value="AP2/ERF_dom"/>
</dbReference>
<dbReference type="FunFam" id="3.30.730.10:FF:000001">
    <property type="entry name" value="Ethylene-responsive transcription factor 2"/>
    <property type="match status" value="1"/>
</dbReference>
<sequence length="294" mass="32898">MGSVKLTEHRTVTRKLVKSSSSSASASKFFTRVVRISVTDEDATDSSSGEEEEESSTMRVVKRHVNEVRIEEFYSEASRNSRPEIVRNGRKTAAVRCSSEEYFPKGRKFRGVRRRPWGRWAAEIRDPLRRTRIWLGTYDTAEEAAMVYDKAAIRIRGPDALTNFGSSCSDYSSDDAVLVSDEFSESSQAVCSPTSVLRFRPLESKPGQLESGTTSGEKWNLAEDFLLLDSDFLGDCLYKESPPPLFAVDEVGVPAAIPEEEYGDVLVDLDGDFGSCKWDVDHYFQDPLGIEELS</sequence>
<dbReference type="InterPro" id="IPR016177">
    <property type="entry name" value="DNA-bd_dom_sf"/>
</dbReference>
<dbReference type="PANTHER" id="PTHR31194">
    <property type="entry name" value="SHN SHINE , DNA BINDING / TRANSCRIPTION FACTOR"/>
    <property type="match status" value="1"/>
</dbReference>
<dbReference type="Pfam" id="PF00847">
    <property type="entry name" value="AP2"/>
    <property type="match status" value="1"/>
</dbReference>